<dbReference type="SUPFAM" id="SSF109854">
    <property type="entry name" value="DinB/YfiT-like putative metalloenzymes"/>
    <property type="match status" value="1"/>
</dbReference>
<dbReference type="InterPro" id="IPR034660">
    <property type="entry name" value="DinB/YfiT-like"/>
</dbReference>
<keyword evidence="3" id="KW-1185">Reference proteome</keyword>
<name>G0L456_ZOBGA</name>
<dbReference type="STRING" id="63186.ZOBELLIA_4538"/>
<dbReference type="KEGG" id="zga:ZOBELLIA_4538"/>
<evidence type="ECO:0000313" key="2">
    <source>
        <dbReference type="EMBL" id="CAZ98673.1"/>
    </source>
</evidence>
<evidence type="ECO:0000313" key="3">
    <source>
        <dbReference type="Proteomes" id="UP000008898"/>
    </source>
</evidence>
<feature type="domain" description="DinB-like" evidence="1">
    <location>
        <begin position="31"/>
        <end position="165"/>
    </location>
</feature>
<dbReference type="AlphaFoldDB" id="G0L456"/>
<proteinExistence type="predicted"/>
<gene>
    <name evidence="2" type="ordered locus">zobellia_4538</name>
</gene>
<dbReference type="HOGENOM" id="CLU_105789_2_0_10"/>
<dbReference type="Proteomes" id="UP000008898">
    <property type="component" value="Chromosome"/>
</dbReference>
<reference evidence="3" key="1">
    <citation type="submission" date="2009-07" db="EMBL/GenBank/DDBJ databases">
        <title>Complete genome sequence of Zobellia galactanivorans Dsij.</title>
        <authorList>
            <consortium name="Genoscope - CEA"/>
        </authorList>
    </citation>
    <scope>NUCLEOTIDE SEQUENCE [LARGE SCALE GENOMIC DNA]</scope>
    <source>
        <strain evidence="3">DSM 12802 / CCUG 47099 / CIP 106680 / NCIMB 13871 / Dsij</strain>
    </source>
</reference>
<organism evidence="2 3">
    <name type="scientific">Zobellia galactanivorans (strain DSM 12802 / CCUG 47099 / CIP 106680 / NCIMB 13871 / Dsij)</name>
    <dbReference type="NCBI Taxonomy" id="63186"/>
    <lineage>
        <taxon>Bacteria</taxon>
        <taxon>Pseudomonadati</taxon>
        <taxon>Bacteroidota</taxon>
        <taxon>Flavobacteriia</taxon>
        <taxon>Flavobacteriales</taxon>
        <taxon>Flavobacteriaceae</taxon>
        <taxon>Zobellia</taxon>
    </lineage>
</organism>
<dbReference type="Gene3D" id="1.20.120.450">
    <property type="entry name" value="dinb family like domain"/>
    <property type="match status" value="1"/>
</dbReference>
<dbReference type="InterPro" id="IPR024775">
    <property type="entry name" value="DinB-like"/>
</dbReference>
<dbReference type="EMBL" id="FP476056">
    <property type="protein sequence ID" value="CAZ98673.1"/>
    <property type="molecule type" value="Genomic_DNA"/>
</dbReference>
<protein>
    <recommendedName>
        <fullName evidence="1">DinB-like domain-containing protein</fullName>
    </recommendedName>
</protein>
<sequence length="172" mass="20074">MRTSDIVLTKPAPFYKAYIDVLGDVELLDMLERQLDNFPKFIESIPDDKMSYAYGQDKWTMAQVLLHIIDSERVFQYRALRFSRGDQTSLPGFDQDLYVPNSEAEKRTKESIIEEYRTVRESTISLYRSFDPSILGREGFASNLPWSVASLGFVICGHQKHHRNILRERYLL</sequence>
<evidence type="ECO:0000259" key="1">
    <source>
        <dbReference type="Pfam" id="PF12867"/>
    </source>
</evidence>
<accession>G0L456</accession>
<reference evidence="2 3" key="2">
    <citation type="journal article" date="2012" name="Environ. Microbiol.">
        <title>Characterization of the first alginolytic operons in a marine bacterium: from their emergence in marine Flavobacteriia to their independent transfers to marine Proteobacteria and human gut Bacteroides.</title>
        <authorList>
            <person name="Thomas F."/>
            <person name="Barbeyron T."/>
            <person name="Tonon T."/>
            <person name="Genicot S."/>
            <person name="Czjzek M."/>
            <person name="Michel G."/>
        </authorList>
    </citation>
    <scope>NUCLEOTIDE SEQUENCE [LARGE SCALE GENOMIC DNA]</scope>
    <source>
        <strain evidence="3">DSM 12802 / CCUG 47099 / CIP 106680 / NCIMB 13871 / Dsij</strain>
    </source>
</reference>
<dbReference type="PATRIC" id="fig|63186.3.peg.4451"/>
<dbReference type="Pfam" id="PF12867">
    <property type="entry name" value="DinB_2"/>
    <property type="match status" value="1"/>
</dbReference>
<dbReference type="RefSeq" id="WP_013995860.1">
    <property type="nucleotide sequence ID" value="NC_015844.1"/>
</dbReference>
<dbReference type="OrthoDB" id="9793216at2"/>